<name>A0AAN1UA81_9PROT</name>
<gene>
    <name evidence="1" type="ORF">CJF59_14220</name>
</gene>
<proteinExistence type="predicted"/>
<organism evidence="1 2">
    <name type="scientific">Acetobacter pomorum</name>
    <dbReference type="NCBI Taxonomy" id="65959"/>
    <lineage>
        <taxon>Bacteria</taxon>
        <taxon>Pseudomonadati</taxon>
        <taxon>Pseudomonadota</taxon>
        <taxon>Alphaproteobacteria</taxon>
        <taxon>Acetobacterales</taxon>
        <taxon>Acetobacteraceae</taxon>
        <taxon>Acetobacter</taxon>
    </lineage>
</organism>
<dbReference type="Proteomes" id="UP000256572">
    <property type="component" value="Chromosome"/>
</dbReference>
<reference evidence="1 2" key="2">
    <citation type="submission" date="2018-08" db="EMBL/GenBank/DDBJ databases">
        <title>Acetobacter oryzifermentans sp. nov., isolated from Korea traditional vinegar and reclassification of Acetobacter pasteurianus subsp. ascendens (Henneberg 1898) as Acetobacter ascendens comb. nov.</title>
        <authorList>
            <person name="Cho G.Y."/>
            <person name="Lee S.H."/>
        </authorList>
    </citation>
    <scope>NUCLEOTIDE SEQUENCE [LARGE SCALE GENOMIC DNA]</scope>
    <source>
        <strain evidence="1 2">SH</strain>
    </source>
</reference>
<protein>
    <submittedName>
        <fullName evidence="1">Uncharacterized protein</fullName>
    </submittedName>
</protein>
<reference evidence="1 2" key="1">
    <citation type="submission" date="2017-09" db="EMBL/GenBank/DDBJ databases">
        <authorList>
            <person name="Kim K.H."/>
            <person name="Chun B.H."/>
            <person name="Han G.S."/>
            <person name="Hyun S.G."/>
            <person name="Jeon C.O."/>
        </authorList>
    </citation>
    <scope>NUCLEOTIDE SEQUENCE [LARGE SCALE GENOMIC DNA]</scope>
    <source>
        <strain evidence="1 2">SH</strain>
    </source>
</reference>
<sequence length="63" mass="7077">MRENDYHLGLNFVLYIGYLHQPSLKNAICPILSLILGMVGHKMGCALYIGASAFAQHQYKDHT</sequence>
<dbReference type="EMBL" id="CP023189">
    <property type="protein sequence ID" value="AXN01583.1"/>
    <property type="molecule type" value="Genomic_DNA"/>
</dbReference>
<accession>A0AAN1UA81</accession>
<dbReference type="AlphaFoldDB" id="A0AAN1UA81"/>
<evidence type="ECO:0000313" key="2">
    <source>
        <dbReference type="Proteomes" id="UP000256572"/>
    </source>
</evidence>
<evidence type="ECO:0000313" key="1">
    <source>
        <dbReference type="EMBL" id="AXN01583.1"/>
    </source>
</evidence>